<protein>
    <submittedName>
        <fullName evidence="1">Uncharacterized protein</fullName>
    </submittedName>
</protein>
<evidence type="ECO:0000313" key="2">
    <source>
        <dbReference type="Proteomes" id="UP001341281"/>
    </source>
</evidence>
<evidence type="ECO:0000313" key="1">
    <source>
        <dbReference type="EMBL" id="WVZ57701.1"/>
    </source>
</evidence>
<accession>A0AAQ3WCZ9</accession>
<dbReference type="EMBL" id="CP144746">
    <property type="protein sequence ID" value="WVZ57701.1"/>
    <property type="molecule type" value="Genomic_DNA"/>
</dbReference>
<dbReference type="Proteomes" id="UP001341281">
    <property type="component" value="Chromosome 02"/>
</dbReference>
<sequence length="101" mass="11500">MVGDGEEAHLTTKEKRSLKFIISLKNIAFTDGVYMEWFQMIQLCGEERDETGDTDAVRTRFAVHQSTMSTQIMCGRQAGQQQQECTSKSLPILYYTTTPQI</sequence>
<name>A0AAQ3WCZ9_PASNO</name>
<proteinExistence type="predicted"/>
<dbReference type="AlphaFoldDB" id="A0AAQ3WCZ9"/>
<gene>
    <name evidence="1" type="ORF">U9M48_008054</name>
</gene>
<reference evidence="1 2" key="1">
    <citation type="submission" date="2024-02" db="EMBL/GenBank/DDBJ databases">
        <title>High-quality chromosome-scale genome assembly of Pensacola bahiagrass (Paspalum notatum Flugge var. saurae).</title>
        <authorList>
            <person name="Vega J.M."/>
            <person name="Podio M."/>
            <person name="Orjuela J."/>
            <person name="Siena L.A."/>
            <person name="Pessino S.C."/>
            <person name="Combes M.C."/>
            <person name="Mariac C."/>
            <person name="Albertini E."/>
            <person name="Pupilli F."/>
            <person name="Ortiz J.P.A."/>
            <person name="Leblanc O."/>
        </authorList>
    </citation>
    <scope>NUCLEOTIDE SEQUENCE [LARGE SCALE GENOMIC DNA]</scope>
    <source>
        <strain evidence="1">R1</strain>
        <tissue evidence="1">Leaf</tissue>
    </source>
</reference>
<keyword evidence="2" id="KW-1185">Reference proteome</keyword>
<organism evidence="1 2">
    <name type="scientific">Paspalum notatum var. saurae</name>
    <dbReference type="NCBI Taxonomy" id="547442"/>
    <lineage>
        <taxon>Eukaryota</taxon>
        <taxon>Viridiplantae</taxon>
        <taxon>Streptophyta</taxon>
        <taxon>Embryophyta</taxon>
        <taxon>Tracheophyta</taxon>
        <taxon>Spermatophyta</taxon>
        <taxon>Magnoliopsida</taxon>
        <taxon>Liliopsida</taxon>
        <taxon>Poales</taxon>
        <taxon>Poaceae</taxon>
        <taxon>PACMAD clade</taxon>
        <taxon>Panicoideae</taxon>
        <taxon>Andropogonodae</taxon>
        <taxon>Paspaleae</taxon>
        <taxon>Paspalinae</taxon>
        <taxon>Paspalum</taxon>
    </lineage>
</organism>